<feature type="domain" description="FLYWCH-type" evidence="5">
    <location>
        <begin position="48"/>
        <end position="108"/>
    </location>
</feature>
<dbReference type="InterPro" id="IPR007588">
    <property type="entry name" value="Znf_FLYWCH"/>
</dbReference>
<sequence>MESKLLKTIYEDEYSSSSKSPEHSLSSESAEHSFVLPSSVKPIITKTESNKGKIMLIVDGYGFQFKSFNRKKTVKFWRCTNRNCNVILHTNVDDDFIQFSTTAIDHSHLPRPADYEVRDLKKTMRKRAATELVSVREIAEQEMRNALLTGEALATLSGTTTIGHGLKHHRRKIIPPIPKSTSFFIPDMYKRGYNNIERFLLHDTDDPTYEIDEIGTSISRENFNLGI</sequence>
<evidence type="ECO:0000256" key="4">
    <source>
        <dbReference type="SAM" id="MobiDB-lite"/>
    </source>
</evidence>
<keyword evidence="2" id="KW-0863">Zinc-finger</keyword>
<evidence type="ECO:0000256" key="2">
    <source>
        <dbReference type="ARBA" id="ARBA00022771"/>
    </source>
</evidence>
<dbReference type="EMBL" id="CAJNRE010000013">
    <property type="protein sequence ID" value="CAF1902842.1"/>
    <property type="molecule type" value="Genomic_DNA"/>
</dbReference>
<dbReference type="Pfam" id="PF04500">
    <property type="entry name" value="FLYWCH"/>
    <property type="match status" value="1"/>
</dbReference>
<keyword evidence="3" id="KW-0862">Zinc</keyword>
<name>A0A816K508_9BILA</name>
<proteinExistence type="predicted"/>
<evidence type="ECO:0000313" key="7">
    <source>
        <dbReference type="Proteomes" id="UP000663824"/>
    </source>
</evidence>
<dbReference type="GO" id="GO:0008270">
    <property type="term" value="F:zinc ion binding"/>
    <property type="evidence" value="ECO:0007669"/>
    <property type="project" value="UniProtKB-KW"/>
</dbReference>
<evidence type="ECO:0000256" key="1">
    <source>
        <dbReference type="ARBA" id="ARBA00022723"/>
    </source>
</evidence>
<feature type="compositionally biased region" description="Low complexity" evidence="4">
    <location>
        <begin position="15"/>
        <end position="25"/>
    </location>
</feature>
<keyword evidence="1" id="KW-0479">Metal-binding</keyword>
<evidence type="ECO:0000313" key="6">
    <source>
        <dbReference type="EMBL" id="CAF1902842.1"/>
    </source>
</evidence>
<feature type="region of interest" description="Disordered" evidence="4">
    <location>
        <begin position="1"/>
        <end position="25"/>
    </location>
</feature>
<gene>
    <name evidence="6" type="ORF">MBJ925_LOCUS223</name>
</gene>
<dbReference type="Gene3D" id="2.20.25.240">
    <property type="match status" value="1"/>
</dbReference>
<comment type="caution">
    <text evidence="6">The sequence shown here is derived from an EMBL/GenBank/DDBJ whole genome shotgun (WGS) entry which is preliminary data.</text>
</comment>
<evidence type="ECO:0000256" key="3">
    <source>
        <dbReference type="ARBA" id="ARBA00022833"/>
    </source>
</evidence>
<evidence type="ECO:0000259" key="5">
    <source>
        <dbReference type="Pfam" id="PF04500"/>
    </source>
</evidence>
<dbReference type="AlphaFoldDB" id="A0A816K508"/>
<protein>
    <recommendedName>
        <fullName evidence="5">FLYWCH-type domain-containing protein</fullName>
    </recommendedName>
</protein>
<accession>A0A816K508</accession>
<organism evidence="6 7">
    <name type="scientific">Rotaria magnacalcarata</name>
    <dbReference type="NCBI Taxonomy" id="392030"/>
    <lineage>
        <taxon>Eukaryota</taxon>
        <taxon>Metazoa</taxon>
        <taxon>Spiralia</taxon>
        <taxon>Gnathifera</taxon>
        <taxon>Rotifera</taxon>
        <taxon>Eurotatoria</taxon>
        <taxon>Bdelloidea</taxon>
        <taxon>Philodinida</taxon>
        <taxon>Philodinidae</taxon>
        <taxon>Rotaria</taxon>
    </lineage>
</organism>
<dbReference type="Proteomes" id="UP000663824">
    <property type="component" value="Unassembled WGS sequence"/>
</dbReference>
<reference evidence="6" key="1">
    <citation type="submission" date="2021-02" db="EMBL/GenBank/DDBJ databases">
        <authorList>
            <person name="Nowell W R."/>
        </authorList>
    </citation>
    <scope>NUCLEOTIDE SEQUENCE</scope>
</reference>